<evidence type="ECO:0000259" key="8">
    <source>
        <dbReference type="PROSITE" id="PS50995"/>
    </source>
</evidence>
<evidence type="ECO:0000256" key="4">
    <source>
        <dbReference type="ARBA" id="ARBA00023163"/>
    </source>
</evidence>
<evidence type="ECO:0000256" key="1">
    <source>
        <dbReference type="ARBA" id="ARBA00004496"/>
    </source>
</evidence>
<dbReference type="Pfam" id="PF22381">
    <property type="entry name" value="Staph_reg_Sar_Rot"/>
    <property type="match status" value="1"/>
</dbReference>
<dbReference type="EMBL" id="JBBYAF010000011">
    <property type="protein sequence ID" value="MEL3972116.1"/>
    <property type="molecule type" value="Genomic_DNA"/>
</dbReference>
<keyword evidence="4" id="KW-0804">Transcription</keyword>
<keyword evidence="3" id="KW-0238">DNA-binding</keyword>
<evidence type="ECO:0000256" key="3">
    <source>
        <dbReference type="ARBA" id="ARBA00023125"/>
    </source>
</evidence>
<evidence type="ECO:0000256" key="2">
    <source>
        <dbReference type="ARBA" id="ARBA00023015"/>
    </source>
</evidence>
<dbReference type="PANTHER" id="PTHR42756">
    <property type="entry name" value="TRANSCRIPTIONAL REGULATOR, MARR"/>
    <property type="match status" value="1"/>
</dbReference>
<dbReference type="InterPro" id="IPR000835">
    <property type="entry name" value="HTH_MarR-typ"/>
</dbReference>
<gene>
    <name evidence="9" type="ORF">AAEO50_07480</name>
</gene>
<keyword evidence="2" id="KW-0805">Transcription regulation</keyword>
<dbReference type="PANTHER" id="PTHR42756:SF1">
    <property type="entry name" value="TRANSCRIPTIONAL REPRESSOR OF EMRAB OPERON"/>
    <property type="match status" value="1"/>
</dbReference>
<evidence type="ECO:0000256" key="6">
    <source>
        <dbReference type="ARBA" id="ARBA00047188"/>
    </source>
</evidence>
<evidence type="ECO:0000313" key="10">
    <source>
        <dbReference type="Proteomes" id="UP001389717"/>
    </source>
</evidence>
<dbReference type="PRINTS" id="PR00598">
    <property type="entry name" value="HTHMARR"/>
</dbReference>
<dbReference type="SMART" id="SM00347">
    <property type="entry name" value="HTH_MARR"/>
    <property type="match status" value="1"/>
</dbReference>
<proteinExistence type="inferred from homology"/>
<sequence length="159" mass="18377">MIITTISMYRKDKIDMDDVLLLENQICFKIYTAEREITRLYRGLLEEIGVTYPQYLALLVLWEKERITVKELGKKLFLDSGTLTPMLKRMESNGLLSRERSKEDERSVIISLTEKGASLKEKASCIPTRLLDSIDLEGGELEQFNQTLTTILSKLKDRE</sequence>
<dbReference type="SUPFAM" id="SSF46785">
    <property type="entry name" value="Winged helix' DNA-binding domain"/>
    <property type="match status" value="1"/>
</dbReference>
<accession>A0ABU9K7P9</accession>
<evidence type="ECO:0000313" key="9">
    <source>
        <dbReference type="EMBL" id="MEL3972116.1"/>
    </source>
</evidence>
<comment type="caution">
    <text evidence="9">The sequence shown here is derived from an EMBL/GenBank/DDBJ whole genome shotgun (WGS) entry which is preliminary data.</text>
</comment>
<evidence type="ECO:0000256" key="7">
    <source>
        <dbReference type="ARBA" id="ARBA00047207"/>
    </source>
</evidence>
<comment type="similarity">
    <text evidence="5">Belongs to the SarZ family.</text>
</comment>
<dbReference type="Gene3D" id="1.10.10.10">
    <property type="entry name" value="Winged helix-like DNA-binding domain superfamily/Winged helix DNA-binding domain"/>
    <property type="match status" value="1"/>
</dbReference>
<evidence type="ECO:0000256" key="5">
    <source>
        <dbReference type="ARBA" id="ARBA00046337"/>
    </source>
</evidence>
<comment type="subcellular location">
    <subcellularLocation>
        <location evidence="1">Cytoplasm</location>
    </subcellularLocation>
</comment>
<organism evidence="9 10">
    <name type="scientific">Rossellomorea oryzaecorticis</name>
    <dbReference type="NCBI Taxonomy" id="1396505"/>
    <lineage>
        <taxon>Bacteria</taxon>
        <taxon>Bacillati</taxon>
        <taxon>Bacillota</taxon>
        <taxon>Bacilli</taxon>
        <taxon>Bacillales</taxon>
        <taxon>Bacillaceae</taxon>
        <taxon>Rossellomorea</taxon>
    </lineage>
</organism>
<dbReference type="PROSITE" id="PS50995">
    <property type="entry name" value="HTH_MARR_2"/>
    <property type="match status" value="1"/>
</dbReference>
<feature type="domain" description="HTH marR-type" evidence="8">
    <location>
        <begin position="23"/>
        <end position="153"/>
    </location>
</feature>
<dbReference type="InterPro" id="IPR036390">
    <property type="entry name" value="WH_DNA-bd_sf"/>
</dbReference>
<dbReference type="Proteomes" id="UP001389717">
    <property type="component" value="Unassembled WGS sequence"/>
</dbReference>
<protein>
    <recommendedName>
        <fullName evidence="6">HTH-type transcriptional regulator SarZ</fullName>
    </recommendedName>
    <alternativeName>
        <fullName evidence="7">Staphylococcal accessory regulator Z</fullName>
    </alternativeName>
</protein>
<name>A0ABU9K7P9_9BACI</name>
<dbReference type="InterPro" id="IPR055166">
    <property type="entry name" value="Transc_reg_Sar_Rot_HTH"/>
</dbReference>
<reference evidence="9 10" key="1">
    <citation type="submission" date="2024-04" db="EMBL/GenBank/DDBJ databases">
        <title>Bacillus oryzaecorticis sp. nov., a moderately halophilic bacterium isolated from rice husks.</title>
        <authorList>
            <person name="Zhu H.-S."/>
        </authorList>
    </citation>
    <scope>NUCLEOTIDE SEQUENCE [LARGE SCALE GENOMIC DNA]</scope>
    <source>
        <strain evidence="9 10">ZC255</strain>
    </source>
</reference>
<keyword evidence="10" id="KW-1185">Reference proteome</keyword>
<dbReference type="InterPro" id="IPR036388">
    <property type="entry name" value="WH-like_DNA-bd_sf"/>
</dbReference>